<reference evidence="13" key="3">
    <citation type="journal article" date="2018" name="J. Anim. Genet.">
        <title>Acquired interbacterial defense systems protect against interspecies antagonism in the human gut microbiome.</title>
        <authorList>
            <person name="Ross B.D."/>
            <person name="Verster A.J."/>
            <person name="Radey M.C."/>
            <person name="Schmidtke D.T."/>
            <person name="Pope C.E."/>
            <person name="Hoffman L.R."/>
            <person name="Hajjar A."/>
            <person name="Peterson S.B."/>
            <person name="Borenstein E."/>
            <person name="Mougous J."/>
        </authorList>
    </citation>
    <scope>NUCLEOTIDE SEQUENCE [LARGE SCALE GENOMIC DNA]</scope>
    <source>
        <strain evidence="13">H204</strain>
    </source>
</reference>
<evidence type="ECO:0000313" key="10">
    <source>
        <dbReference type="EMBL" id="RHK99398.1"/>
    </source>
</evidence>
<evidence type="ECO:0000256" key="3">
    <source>
        <dbReference type="ARBA" id="ARBA00023163"/>
    </source>
</evidence>
<evidence type="ECO:0000313" key="13">
    <source>
        <dbReference type="Proteomes" id="UP000327007"/>
    </source>
</evidence>
<reference evidence="6" key="6">
    <citation type="submission" date="2019-09" db="EMBL/GenBank/DDBJ databases">
        <authorList>
            <person name="Ross B.D."/>
            <person name="Verster A.J."/>
            <person name="Radey M.C."/>
            <person name="Schmidtke D.T."/>
            <person name="Pope C.E."/>
            <person name="Hoffman L.R."/>
            <person name="Hajjar A.M."/>
            <person name="Peterson S.B."/>
            <person name="Borenstein E."/>
            <person name="Mougous J.D."/>
        </authorList>
    </citation>
    <scope>NUCLEOTIDE SEQUENCE</scope>
    <source>
        <strain evidence="6">H204</strain>
    </source>
</reference>
<dbReference type="GO" id="GO:0031564">
    <property type="term" value="P:transcription antitermination"/>
    <property type="evidence" value="ECO:0007669"/>
    <property type="project" value="UniProtKB-KW"/>
</dbReference>
<evidence type="ECO:0000256" key="4">
    <source>
        <dbReference type="SAM" id="MobiDB-lite"/>
    </source>
</evidence>
<reference evidence="11" key="1">
    <citation type="submission" date="2017-04" db="EMBL/GenBank/DDBJ databases">
        <title>Function of individual gut microbiota members based on whole genome sequencing of pure cultures obtained from chicken caecum.</title>
        <authorList>
            <person name="Medvecky M."/>
            <person name="Cejkova D."/>
            <person name="Polansky O."/>
            <person name="Karasova D."/>
            <person name="Kubasova T."/>
            <person name="Cizek A."/>
            <person name="Rychlik I."/>
        </authorList>
    </citation>
    <scope>NUCLEOTIDE SEQUENCE [LARGE SCALE GENOMIC DNA]</scope>
    <source>
        <strain evidence="11">An109</strain>
    </source>
</reference>
<dbReference type="PANTHER" id="PTHR30265:SF4">
    <property type="entry name" value="KOW MOTIF FAMILY PROTEIN, EXPRESSED"/>
    <property type="match status" value="1"/>
</dbReference>
<dbReference type="InterPro" id="IPR036735">
    <property type="entry name" value="NGN_dom_sf"/>
</dbReference>
<dbReference type="RefSeq" id="WP_008019042.1">
    <property type="nucleotide sequence ID" value="NZ_BAABZH010000001.1"/>
</dbReference>
<evidence type="ECO:0000256" key="2">
    <source>
        <dbReference type="ARBA" id="ARBA00023015"/>
    </source>
</evidence>
<reference evidence="8" key="2">
    <citation type="journal article" date="2018" name="BMC Genomics">
        <title>Whole genome sequencing and function prediction of 133 gut anaerobes isolated from chicken caecum in pure cultures.</title>
        <authorList>
            <person name="Medvecky M."/>
            <person name="Cejkova D."/>
            <person name="Polansky O."/>
            <person name="Karasova D."/>
            <person name="Kubasova T."/>
            <person name="Cizek A."/>
            <person name="Rychlik I."/>
        </authorList>
    </citation>
    <scope>NUCLEOTIDE SEQUENCE</scope>
    <source>
        <strain evidence="8">An109</strain>
    </source>
</reference>
<feature type="region of interest" description="Disordered" evidence="4">
    <location>
        <begin position="1"/>
        <end position="20"/>
    </location>
</feature>
<organism evidence="8 11">
    <name type="scientific">Bacteroides xylanisolvens</name>
    <dbReference type="NCBI Taxonomy" id="371601"/>
    <lineage>
        <taxon>Bacteria</taxon>
        <taxon>Pseudomonadati</taxon>
        <taxon>Bacteroidota</taxon>
        <taxon>Bacteroidia</taxon>
        <taxon>Bacteroidales</taxon>
        <taxon>Bacteroidaceae</taxon>
        <taxon>Bacteroides</taxon>
    </lineage>
</organism>
<reference evidence="7" key="7">
    <citation type="submission" date="2023-08" db="EMBL/GenBank/DDBJ databases">
        <title>Mucin Metabolism Genes Underlie the Key Renovations of Bacteroides xylanisolvens Genomes in Captive Great Apes.</title>
        <authorList>
            <person name="Nishida A.H."/>
        </authorList>
    </citation>
    <scope>NUCLEOTIDE SEQUENCE</scope>
    <source>
        <strain evidence="7">P19.10B</strain>
    </source>
</reference>
<protein>
    <submittedName>
        <fullName evidence="8">Transcriptional regulator</fullName>
    </submittedName>
    <submittedName>
        <fullName evidence="6">UpxY family transcription antiterminator</fullName>
    </submittedName>
</protein>
<feature type="domain" description="NusG-like N-terminal" evidence="5">
    <location>
        <begin position="25"/>
        <end position="120"/>
    </location>
</feature>
<dbReference type="Gene3D" id="3.30.70.940">
    <property type="entry name" value="NusG, N-terminal domain"/>
    <property type="match status" value="1"/>
</dbReference>
<comment type="caution">
    <text evidence="8">The sequence shown here is derived from an EMBL/GenBank/DDBJ whole genome shotgun (WGS) entry which is preliminary data.</text>
</comment>
<dbReference type="NCBIfam" id="NF033644">
    <property type="entry name" value="antiterm_UpxY"/>
    <property type="match status" value="1"/>
</dbReference>
<evidence type="ECO:0000313" key="11">
    <source>
        <dbReference type="Proteomes" id="UP000196036"/>
    </source>
</evidence>
<dbReference type="EMBL" id="QROC01000007">
    <property type="protein sequence ID" value="RHK99398.1"/>
    <property type="molecule type" value="Genomic_DNA"/>
</dbReference>
<keyword evidence="2" id="KW-0805">Transcription regulation</keyword>
<dbReference type="InterPro" id="IPR006645">
    <property type="entry name" value="NGN-like_dom"/>
</dbReference>
<reference evidence="6" key="5">
    <citation type="journal article" date="2019" name="bioRxiv">
        <title>Acquired interbacterial defense systems protect against interspecies antagonism in the human gut microbiome.</title>
        <authorList>
            <person name="Ross B.D."/>
            <person name="Verster A.J."/>
            <person name="Radey M.C."/>
            <person name="Schmidtke D.T."/>
            <person name="Pope C.E."/>
            <person name="Hoffman L.R."/>
            <person name="Hajjar A.M."/>
            <person name="Peterson S.B."/>
            <person name="Borenstein E."/>
            <person name="Mougous J.D."/>
        </authorList>
    </citation>
    <scope>NUCLEOTIDE SEQUENCE</scope>
    <source>
        <strain evidence="6">H204</strain>
    </source>
</reference>
<dbReference type="EMBL" id="VYQC01000001">
    <property type="protein sequence ID" value="KAA9050613.1"/>
    <property type="molecule type" value="Genomic_DNA"/>
</dbReference>
<evidence type="ECO:0000313" key="12">
    <source>
        <dbReference type="Proteomes" id="UP000284417"/>
    </source>
</evidence>
<evidence type="ECO:0000313" key="7">
    <source>
        <dbReference type="EMBL" id="MCA4523555.1"/>
    </source>
</evidence>
<dbReference type="AlphaFoldDB" id="A0A174HKT4"/>
<dbReference type="Proteomes" id="UP000327007">
    <property type="component" value="Unassembled WGS sequence"/>
</dbReference>
<dbReference type="Proteomes" id="UP000196036">
    <property type="component" value="Unassembled WGS sequence"/>
</dbReference>
<dbReference type="EMBL" id="NFLW01000026">
    <property type="protein sequence ID" value="OUQ66545.1"/>
    <property type="molecule type" value="Genomic_DNA"/>
</dbReference>
<name>A0A174HKT4_9BACE</name>
<dbReference type="Pfam" id="PF02357">
    <property type="entry name" value="NusG"/>
    <property type="match status" value="1"/>
</dbReference>
<evidence type="ECO:0000313" key="8">
    <source>
        <dbReference type="EMBL" id="OUQ66545.1"/>
    </source>
</evidence>
<proteinExistence type="predicted"/>
<dbReference type="SUPFAM" id="SSF50104">
    <property type="entry name" value="Translation proteins SH3-like domain"/>
    <property type="match status" value="1"/>
</dbReference>
<evidence type="ECO:0000256" key="1">
    <source>
        <dbReference type="ARBA" id="ARBA00022814"/>
    </source>
</evidence>
<dbReference type="EMBL" id="JAIWWW010000024">
    <property type="protein sequence ID" value="MCA4523555.1"/>
    <property type="molecule type" value="Genomic_DNA"/>
</dbReference>
<dbReference type="Proteomes" id="UP001197958">
    <property type="component" value="Unassembled WGS sequence"/>
</dbReference>
<dbReference type="SUPFAM" id="SSF82679">
    <property type="entry name" value="N-utilization substance G protein NusG, N-terminal domain"/>
    <property type="match status" value="1"/>
</dbReference>
<dbReference type="InterPro" id="IPR043425">
    <property type="entry name" value="NusG-like"/>
</dbReference>
<dbReference type="GO" id="GO:0006354">
    <property type="term" value="P:DNA-templated transcription elongation"/>
    <property type="evidence" value="ECO:0007669"/>
    <property type="project" value="InterPro"/>
</dbReference>
<dbReference type="CDD" id="cd09895">
    <property type="entry name" value="NGN_SP_UpxY"/>
    <property type="match status" value="1"/>
</dbReference>
<accession>A0A174HKT4</accession>
<dbReference type="PANTHER" id="PTHR30265">
    <property type="entry name" value="RHO-INTERACTING TRANSCRIPTION TERMINATION FACTOR NUSG"/>
    <property type="match status" value="1"/>
</dbReference>
<keyword evidence="3" id="KW-0804">Transcription</keyword>
<sequence length="198" mass="22148">MILTKPKSVNAGPISGTGEGVAHSKRWYVALVRMHHEKKVAERLSKMGIDSFVPVQQQIHQWSDRRKMVDTVLLPMMVFVHVNPKERMEVLSFSTVSRYMVMRGESTPAVIPDEQMARFRFMLDYSEEAVCMNDTPLARGEKVRVIKGPLSGLVGELVTVGGKSKIAVRLNMLGCACVDMPIGYVEPTKISNDDTKKL</sequence>
<evidence type="ECO:0000313" key="6">
    <source>
        <dbReference type="EMBL" id="KAA9050613.1"/>
    </source>
</evidence>
<reference evidence="9 12" key="4">
    <citation type="submission" date="2018-08" db="EMBL/GenBank/DDBJ databases">
        <title>A genome reference for cultivated species of the human gut microbiota.</title>
        <authorList>
            <person name="Zou Y."/>
            <person name="Xue W."/>
            <person name="Luo G."/>
        </authorList>
    </citation>
    <scope>NUCLEOTIDE SEQUENCE [LARGE SCALE GENOMIC DNA]</scope>
    <source>
        <strain evidence="9 12">AF39-6AC</strain>
    </source>
</reference>
<keyword evidence="1" id="KW-0889">Transcription antitermination</keyword>
<dbReference type="Proteomes" id="UP000284417">
    <property type="component" value="Unassembled WGS sequence"/>
</dbReference>
<dbReference type="InterPro" id="IPR008991">
    <property type="entry name" value="Translation_prot_SH3-like_sf"/>
</dbReference>
<gene>
    <name evidence="8" type="ORF">B5E52_13455</name>
    <name evidence="10" type="ORF">DW042_06420</name>
    <name evidence="9" type="ORF">DW042_09785</name>
    <name evidence="6" type="ORF">F6S82_01325</name>
    <name evidence="7" type="ORF">LDZ35_10065</name>
</gene>
<dbReference type="EMBL" id="QROC01000010">
    <property type="protein sequence ID" value="RHK97697.1"/>
    <property type="molecule type" value="Genomic_DNA"/>
</dbReference>
<evidence type="ECO:0000313" key="9">
    <source>
        <dbReference type="EMBL" id="RHK97697.1"/>
    </source>
</evidence>
<evidence type="ECO:0000259" key="5">
    <source>
        <dbReference type="Pfam" id="PF02357"/>
    </source>
</evidence>